<protein>
    <submittedName>
        <fullName evidence="1">Uncharacterized protein</fullName>
    </submittedName>
</protein>
<reference evidence="1" key="1">
    <citation type="journal article" date="2022" name="bioRxiv">
        <title>Sequencing and chromosome-scale assembly of the giantPleurodeles waltlgenome.</title>
        <authorList>
            <person name="Brown T."/>
            <person name="Elewa A."/>
            <person name="Iarovenko S."/>
            <person name="Subramanian E."/>
            <person name="Araus A.J."/>
            <person name="Petzold A."/>
            <person name="Susuki M."/>
            <person name="Suzuki K.-i.T."/>
            <person name="Hayashi T."/>
            <person name="Toyoda A."/>
            <person name="Oliveira C."/>
            <person name="Osipova E."/>
            <person name="Leigh N.D."/>
            <person name="Simon A."/>
            <person name="Yun M.H."/>
        </authorList>
    </citation>
    <scope>NUCLEOTIDE SEQUENCE</scope>
    <source>
        <strain evidence="1">20211129_DDA</strain>
        <tissue evidence="1">Liver</tissue>
    </source>
</reference>
<evidence type="ECO:0000313" key="1">
    <source>
        <dbReference type="EMBL" id="KAJ1142991.1"/>
    </source>
</evidence>
<gene>
    <name evidence="1" type="ORF">NDU88_009303</name>
</gene>
<dbReference type="Proteomes" id="UP001066276">
    <property type="component" value="Chromosome 6"/>
</dbReference>
<accession>A0AAV7QUT5</accession>
<comment type="caution">
    <text evidence="1">The sequence shown here is derived from an EMBL/GenBank/DDBJ whole genome shotgun (WGS) entry which is preliminary data.</text>
</comment>
<dbReference type="AlphaFoldDB" id="A0AAV7QUT5"/>
<evidence type="ECO:0000313" key="2">
    <source>
        <dbReference type="Proteomes" id="UP001066276"/>
    </source>
</evidence>
<organism evidence="1 2">
    <name type="scientific">Pleurodeles waltl</name>
    <name type="common">Iberian ribbed newt</name>
    <dbReference type="NCBI Taxonomy" id="8319"/>
    <lineage>
        <taxon>Eukaryota</taxon>
        <taxon>Metazoa</taxon>
        <taxon>Chordata</taxon>
        <taxon>Craniata</taxon>
        <taxon>Vertebrata</taxon>
        <taxon>Euteleostomi</taxon>
        <taxon>Amphibia</taxon>
        <taxon>Batrachia</taxon>
        <taxon>Caudata</taxon>
        <taxon>Salamandroidea</taxon>
        <taxon>Salamandridae</taxon>
        <taxon>Pleurodelinae</taxon>
        <taxon>Pleurodeles</taxon>
    </lineage>
</organism>
<sequence>MPQGKSTKASSGATAKETSLIPFDKRAYTNQGLLNRDNLFSSPRQAYMDNFLSELSAKIGSLKKEFKSCIHEIKRNIDDLGERVNDMERTEDQRLFIVGYQPWKTTT</sequence>
<dbReference type="EMBL" id="JANPWB010000010">
    <property type="protein sequence ID" value="KAJ1142991.1"/>
    <property type="molecule type" value="Genomic_DNA"/>
</dbReference>
<keyword evidence="2" id="KW-1185">Reference proteome</keyword>
<name>A0AAV7QUT5_PLEWA</name>
<proteinExistence type="predicted"/>